<organism evidence="1 2">
    <name type="scientific">Symbiodinium microadriaticum</name>
    <name type="common">Dinoflagellate</name>
    <name type="synonym">Zooxanthella microadriatica</name>
    <dbReference type="NCBI Taxonomy" id="2951"/>
    <lineage>
        <taxon>Eukaryota</taxon>
        <taxon>Sar</taxon>
        <taxon>Alveolata</taxon>
        <taxon>Dinophyceae</taxon>
        <taxon>Suessiales</taxon>
        <taxon>Symbiodiniaceae</taxon>
        <taxon>Symbiodinium</taxon>
    </lineage>
</organism>
<keyword evidence="2" id="KW-1185">Reference proteome</keyword>
<protein>
    <submittedName>
        <fullName evidence="1">Uncharacterized protein</fullName>
    </submittedName>
</protein>
<dbReference type="Proteomes" id="UP000186817">
    <property type="component" value="Unassembled WGS sequence"/>
</dbReference>
<dbReference type="AlphaFoldDB" id="A0A1Q9CYT4"/>
<comment type="caution">
    <text evidence="1">The sequence shown here is derived from an EMBL/GenBank/DDBJ whole genome shotgun (WGS) entry which is preliminary data.</text>
</comment>
<sequence>MLGVCHSKLTSCTAGSPTAKGVERELEQRAGEGLLCRDGDDDTKAIANDLDLPRIGYGDWEIRGTPRGQGGETRLERALVTGGGSLRLQSWTPRGGFHIGLGRSYGATAVGDGAVDANGCSKVGVENPDSATKYRWSLGTLWQRRSGEKVPQPASNAVCRGRNGYGFAHWSD</sequence>
<accession>A0A1Q9CYT4</accession>
<dbReference type="EMBL" id="LSRX01000831">
    <property type="protein sequence ID" value="OLP88031.1"/>
    <property type="molecule type" value="Genomic_DNA"/>
</dbReference>
<evidence type="ECO:0000313" key="1">
    <source>
        <dbReference type="EMBL" id="OLP88031.1"/>
    </source>
</evidence>
<evidence type="ECO:0000313" key="2">
    <source>
        <dbReference type="Proteomes" id="UP000186817"/>
    </source>
</evidence>
<gene>
    <name evidence="1" type="ORF">AK812_SmicGene30677</name>
</gene>
<name>A0A1Q9CYT4_SYMMI</name>
<reference evidence="1 2" key="1">
    <citation type="submission" date="2016-02" db="EMBL/GenBank/DDBJ databases">
        <title>Genome analysis of coral dinoflagellate symbionts highlights evolutionary adaptations to a symbiotic lifestyle.</title>
        <authorList>
            <person name="Aranda M."/>
            <person name="Li Y."/>
            <person name="Liew Y.J."/>
            <person name="Baumgarten S."/>
            <person name="Simakov O."/>
            <person name="Wilson M."/>
            <person name="Piel J."/>
            <person name="Ashoor H."/>
            <person name="Bougouffa S."/>
            <person name="Bajic V.B."/>
            <person name="Ryu T."/>
            <person name="Ravasi T."/>
            <person name="Bayer T."/>
            <person name="Micklem G."/>
            <person name="Kim H."/>
            <person name="Bhak J."/>
            <person name="Lajeunesse T.C."/>
            <person name="Voolstra C.R."/>
        </authorList>
    </citation>
    <scope>NUCLEOTIDE SEQUENCE [LARGE SCALE GENOMIC DNA]</scope>
    <source>
        <strain evidence="1 2">CCMP2467</strain>
    </source>
</reference>
<proteinExistence type="predicted"/>